<reference evidence="1 2" key="1">
    <citation type="submission" date="2018-08" db="EMBL/GenBank/DDBJ databases">
        <title>A genome reference for cultivated species of the human gut microbiota.</title>
        <authorList>
            <person name="Zou Y."/>
            <person name="Xue W."/>
            <person name="Luo G."/>
        </authorList>
    </citation>
    <scope>NUCLEOTIDE SEQUENCE [LARGE SCALE GENOMIC DNA]</scope>
    <source>
        <strain evidence="1 2">AF18-46</strain>
    </source>
</reference>
<gene>
    <name evidence="1" type="ORF">DWX20_02915</name>
</gene>
<sequence>MFTLKDITSDFLKSAIYIENEGKEKIIFEYLSNNKMEIQKKREVYSNDRFSLFLNIFNFDTTDNSVLLKKIQDLLFIKTDYDEINEFDLSDNDFSISDDVETFITKYLNDYKAIVNLYPITYILYPDIFKILRYLLCKNNLYSGSYKIDVDSAIDSYVELHNSIIFLTNNLAKMKKEVIDIFNLFAEYKIKLPTSEIALIYQAYNQENKNGLLFNQLNPFVRTNTDEIFSSWEDIIKILRNKLDAPLELPICDSIIRFLRQTVQSLIHEEMSLRKCKNCNRYFITRYSSLAEYCLRKVEGTNATCQEYASKKTYKEKQAANPLYQVFTTYYNRIYGRIRRGTLDKDSTLLDDIKVLHQEFAFKYDNAKNKDAKEKIINLFILEADKLLN</sequence>
<organism evidence="1 2">
    <name type="scientific">Solobacterium moorei</name>
    <dbReference type="NCBI Taxonomy" id="102148"/>
    <lineage>
        <taxon>Bacteria</taxon>
        <taxon>Bacillati</taxon>
        <taxon>Bacillota</taxon>
        <taxon>Erysipelotrichia</taxon>
        <taxon>Erysipelotrichales</taxon>
        <taxon>Erysipelotrichaceae</taxon>
        <taxon>Solobacterium</taxon>
    </lineage>
</organism>
<dbReference type="Pfam" id="PF19553">
    <property type="entry name" value="DUF6076"/>
    <property type="match status" value="1"/>
</dbReference>
<protein>
    <submittedName>
        <fullName evidence="1">Uncharacterized protein</fullName>
    </submittedName>
</protein>
<comment type="caution">
    <text evidence="1">The sequence shown here is derived from an EMBL/GenBank/DDBJ whole genome shotgun (WGS) entry which is preliminary data.</text>
</comment>
<dbReference type="InterPro" id="IPR045722">
    <property type="entry name" value="DUF6076"/>
</dbReference>
<evidence type="ECO:0000313" key="1">
    <source>
        <dbReference type="EMBL" id="RGT58013.1"/>
    </source>
</evidence>
<dbReference type="RefSeq" id="WP_118764418.1">
    <property type="nucleotide sequence ID" value="NZ_CABJCF010000001.1"/>
</dbReference>
<dbReference type="EMBL" id="QRWX01000001">
    <property type="protein sequence ID" value="RGT58013.1"/>
    <property type="molecule type" value="Genomic_DNA"/>
</dbReference>
<evidence type="ECO:0000313" key="2">
    <source>
        <dbReference type="Proteomes" id="UP000284731"/>
    </source>
</evidence>
<dbReference type="Proteomes" id="UP000284731">
    <property type="component" value="Unassembled WGS sequence"/>
</dbReference>
<accession>A0A412PIP6</accession>
<dbReference type="AlphaFoldDB" id="A0A412PIP6"/>
<proteinExistence type="predicted"/>
<name>A0A412PIP6_9FIRM</name>